<feature type="transmembrane region" description="Helical" evidence="5">
    <location>
        <begin position="381"/>
        <end position="401"/>
    </location>
</feature>
<feature type="transmembrane region" description="Helical" evidence="5">
    <location>
        <begin position="178"/>
        <end position="198"/>
    </location>
</feature>
<feature type="transmembrane region" description="Helical" evidence="5">
    <location>
        <begin position="20"/>
        <end position="40"/>
    </location>
</feature>
<feature type="transmembrane region" description="Helical" evidence="5">
    <location>
        <begin position="219"/>
        <end position="238"/>
    </location>
</feature>
<dbReference type="Proteomes" id="UP000184546">
    <property type="component" value="Unassembled WGS sequence"/>
</dbReference>
<comment type="subcellular location">
    <subcellularLocation>
        <location evidence="1">Membrane</location>
        <topology evidence="1">Multi-pass membrane protein</topology>
    </subcellularLocation>
</comment>
<organism evidence="6 7">
    <name type="scientific">Aspergillus aculeatus (strain ATCC 16872 / CBS 172.66 / WB 5094)</name>
    <dbReference type="NCBI Taxonomy" id="690307"/>
    <lineage>
        <taxon>Eukaryota</taxon>
        <taxon>Fungi</taxon>
        <taxon>Dikarya</taxon>
        <taxon>Ascomycota</taxon>
        <taxon>Pezizomycotina</taxon>
        <taxon>Eurotiomycetes</taxon>
        <taxon>Eurotiomycetidae</taxon>
        <taxon>Eurotiales</taxon>
        <taxon>Aspergillaceae</taxon>
        <taxon>Aspergillus</taxon>
        <taxon>Aspergillus subgen. Circumdati</taxon>
    </lineage>
</organism>
<dbReference type="OrthoDB" id="10267539at2759"/>
<keyword evidence="3" id="KW-0413">Isomerase</keyword>
<feature type="transmembrane region" description="Helical" evidence="5">
    <location>
        <begin position="89"/>
        <end position="114"/>
    </location>
</feature>
<keyword evidence="5" id="KW-1133">Transmembrane helix</keyword>
<proteinExistence type="inferred from homology"/>
<dbReference type="GO" id="GO:0022857">
    <property type="term" value="F:transmembrane transporter activity"/>
    <property type="evidence" value="ECO:0007669"/>
    <property type="project" value="InterPro"/>
</dbReference>
<dbReference type="Pfam" id="PF07690">
    <property type="entry name" value="MFS_1"/>
    <property type="match status" value="1"/>
</dbReference>
<keyword evidence="5" id="KW-0812">Transmembrane</keyword>
<dbReference type="Gene3D" id="1.20.1250.20">
    <property type="entry name" value="MFS general substrate transporter like domains"/>
    <property type="match status" value="2"/>
</dbReference>
<dbReference type="GO" id="GO:0016020">
    <property type="term" value="C:membrane"/>
    <property type="evidence" value="ECO:0007669"/>
    <property type="project" value="UniProtKB-SubCell"/>
</dbReference>
<dbReference type="Gene3D" id="3.10.310.10">
    <property type="entry name" value="Diaminopimelate Epimerase, Chain A, domain 1"/>
    <property type="match status" value="2"/>
</dbReference>
<comment type="similarity">
    <text evidence="2">Belongs to the PrpF family.</text>
</comment>
<evidence type="ECO:0000256" key="5">
    <source>
        <dbReference type="SAM" id="Phobius"/>
    </source>
</evidence>
<feature type="compositionally biased region" description="Low complexity" evidence="4">
    <location>
        <begin position="427"/>
        <end position="441"/>
    </location>
</feature>
<feature type="transmembrane region" description="Helical" evidence="5">
    <location>
        <begin position="147"/>
        <end position="166"/>
    </location>
</feature>
<evidence type="ECO:0000256" key="3">
    <source>
        <dbReference type="ARBA" id="ARBA00023235"/>
    </source>
</evidence>
<feature type="region of interest" description="Disordered" evidence="4">
    <location>
        <begin position="427"/>
        <end position="461"/>
    </location>
</feature>
<dbReference type="InterPro" id="IPR011701">
    <property type="entry name" value="MFS"/>
</dbReference>
<dbReference type="GeneID" id="30976926"/>
<dbReference type="AlphaFoldDB" id="A0A1L9X997"/>
<evidence type="ECO:0008006" key="8">
    <source>
        <dbReference type="Google" id="ProtNLM"/>
    </source>
</evidence>
<dbReference type="VEuPathDB" id="FungiDB:ASPACDRAFT_56321"/>
<gene>
    <name evidence="6" type="ORF">ASPACDRAFT_56321</name>
</gene>
<evidence type="ECO:0000256" key="2">
    <source>
        <dbReference type="ARBA" id="ARBA00007673"/>
    </source>
</evidence>
<feature type="transmembrane region" description="Helical" evidence="5">
    <location>
        <begin position="283"/>
        <end position="301"/>
    </location>
</feature>
<evidence type="ECO:0000313" key="7">
    <source>
        <dbReference type="Proteomes" id="UP000184546"/>
    </source>
</evidence>
<dbReference type="SUPFAM" id="SSF54506">
    <property type="entry name" value="Diaminopimelate epimerase-like"/>
    <property type="match status" value="2"/>
</dbReference>
<evidence type="ECO:0000256" key="4">
    <source>
        <dbReference type="SAM" id="MobiDB-lite"/>
    </source>
</evidence>
<keyword evidence="7" id="KW-1185">Reference proteome</keyword>
<dbReference type="CDD" id="cd17352">
    <property type="entry name" value="MFS_MCT_SLC16"/>
    <property type="match status" value="1"/>
</dbReference>
<dbReference type="GO" id="GO:0016853">
    <property type="term" value="F:isomerase activity"/>
    <property type="evidence" value="ECO:0007669"/>
    <property type="project" value="UniProtKB-KW"/>
</dbReference>
<protein>
    <recommendedName>
        <fullName evidence="8">Major facilitator superfamily (MFS) profile domain-containing protein</fullName>
    </recommendedName>
</protein>
<evidence type="ECO:0000313" key="6">
    <source>
        <dbReference type="EMBL" id="OJK04899.1"/>
    </source>
</evidence>
<sequence>MDHDSTPEPKHRMDGGLTAWLQVLGSWLIFANTWGLTSSYGVFETHYTTVLLADYTPSAIAWIGSVQLFLMMAIGLPVGSIMDRGHLRLLVVAGSALQVLGMLMVSLCTAYWQVFLAQGICVGIGSGMLVVPSVAVLPLYFSAKRMLATGIAATGSSLAGIIYSIMLRRLIVSIGFPWAVRVLAFIMLVGSITCAAVMRLRPGHAKRAPLQWRKFISDSCLVSFTAAMMASVYIPFFYVEDYALDLSIDPDTSFYLLSIMNATSLFGRIGSNWLADRWGGLPLALPGCLATSLILFFWRFATTLPALVVIVAIYGLVSGSIVSLPPAIIANLPGEVSEVGARIGVAYTVAAVGALVGNPIAGAARQIGKGVPVQVEYQGTWVFGAAVMAVAAGLVGWTLWLRGGFGNKIPIWIELHIITTTTTTTTNTTTTHHISKSTYSTHNKKNAKINPPPPPQTPLPKFNKRRLTTTAPLATPKTNPQRSLPASYYRGGTSRAVFFNATDLPADASTHPAIYRAVLGSPDAAHRRQLDGMGGGISSLSKICIIRAGSSHPAADVDYTFVSVGVVDDKVDLTSNCGNMSAAVGPFAVDAGLVRAPRVNGDQEVTVRIHNTNTGKIIHSTFPVVESASGSEKGEGPAYEAATSGDFAIDGVVGTAARVQLDFVDPAGSVTGQLLPTGNVVDVFEVEGEVEATCIDVANPCVFVSAAKLGVQSNLTPEELTADVGLLEKLDRIRRLAGVKMGIAASPEEVPGSIPKIALVAAPGEDARSVAKGQTPQKVDLVARALSVGQPHKALPITVALSLATAARVEGSTVSQVVQRGQTVNAAGITIGHASGNMLVGAEFAEDGSLQSGRVFSTARRLFEGRVFWKDE</sequence>
<dbReference type="InterPro" id="IPR007400">
    <property type="entry name" value="PrpF-like"/>
</dbReference>
<feature type="transmembrane region" description="Helical" evidence="5">
    <location>
        <begin position="60"/>
        <end position="82"/>
    </location>
</feature>
<feature type="transmembrane region" description="Helical" evidence="5">
    <location>
        <begin position="307"/>
        <end position="332"/>
    </location>
</feature>
<dbReference type="PANTHER" id="PTHR43709:SF2">
    <property type="entry name" value="DUF453 DOMAIN PROTEIN (AFU_ORTHOLOGUE AFUA_6G00360)"/>
    <property type="match status" value="1"/>
</dbReference>
<dbReference type="SUPFAM" id="SSF103473">
    <property type="entry name" value="MFS general substrate transporter"/>
    <property type="match status" value="1"/>
</dbReference>
<accession>A0A1L9X997</accession>
<feature type="transmembrane region" description="Helical" evidence="5">
    <location>
        <begin position="344"/>
        <end position="361"/>
    </location>
</feature>
<dbReference type="EMBL" id="KV878970">
    <property type="protein sequence ID" value="OJK04899.1"/>
    <property type="molecule type" value="Genomic_DNA"/>
</dbReference>
<feature type="transmembrane region" description="Helical" evidence="5">
    <location>
        <begin position="120"/>
        <end position="140"/>
    </location>
</feature>
<dbReference type="Pfam" id="PF04303">
    <property type="entry name" value="PrpF"/>
    <property type="match status" value="1"/>
</dbReference>
<keyword evidence="5" id="KW-0472">Membrane</keyword>
<evidence type="ECO:0000256" key="1">
    <source>
        <dbReference type="ARBA" id="ARBA00004141"/>
    </source>
</evidence>
<name>A0A1L9X997_ASPA1</name>
<dbReference type="RefSeq" id="XP_020061238.1">
    <property type="nucleotide sequence ID" value="XM_020203112.1"/>
</dbReference>
<dbReference type="PANTHER" id="PTHR43709">
    <property type="entry name" value="ACONITATE ISOMERASE-RELATED"/>
    <property type="match status" value="1"/>
</dbReference>
<reference evidence="7" key="1">
    <citation type="journal article" date="2017" name="Genome Biol.">
        <title>Comparative genomics reveals high biological diversity and specific adaptations in the industrially and medically important fungal genus Aspergillus.</title>
        <authorList>
            <person name="de Vries R.P."/>
            <person name="Riley R."/>
            <person name="Wiebenga A."/>
            <person name="Aguilar-Osorio G."/>
            <person name="Amillis S."/>
            <person name="Uchima C.A."/>
            <person name="Anderluh G."/>
            <person name="Asadollahi M."/>
            <person name="Askin M."/>
            <person name="Barry K."/>
            <person name="Battaglia E."/>
            <person name="Bayram O."/>
            <person name="Benocci T."/>
            <person name="Braus-Stromeyer S.A."/>
            <person name="Caldana C."/>
            <person name="Canovas D."/>
            <person name="Cerqueira G.C."/>
            <person name="Chen F."/>
            <person name="Chen W."/>
            <person name="Choi C."/>
            <person name="Clum A."/>
            <person name="Dos Santos R.A."/>
            <person name="Damasio A.R."/>
            <person name="Diallinas G."/>
            <person name="Emri T."/>
            <person name="Fekete E."/>
            <person name="Flipphi M."/>
            <person name="Freyberg S."/>
            <person name="Gallo A."/>
            <person name="Gournas C."/>
            <person name="Habgood R."/>
            <person name="Hainaut M."/>
            <person name="Harispe M.L."/>
            <person name="Henrissat B."/>
            <person name="Hilden K.S."/>
            <person name="Hope R."/>
            <person name="Hossain A."/>
            <person name="Karabika E."/>
            <person name="Karaffa L."/>
            <person name="Karanyi Z."/>
            <person name="Krasevec N."/>
            <person name="Kuo A."/>
            <person name="Kusch H."/>
            <person name="LaButti K."/>
            <person name="Lagendijk E.L."/>
            <person name="Lapidus A."/>
            <person name="Levasseur A."/>
            <person name="Lindquist E."/>
            <person name="Lipzen A."/>
            <person name="Logrieco A.F."/>
            <person name="MacCabe A."/>
            <person name="Maekelae M.R."/>
            <person name="Malavazi I."/>
            <person name="Melin P."/>
            <person name="Meyer V."/>
            <person name="Mielnichuk N."/>
            <person name="Miskei M."/>
            <person name="Molnar A.P."/>
            <person name="Mule G."/>
            <person name="Ngan C.Y."/>
            <person name="Orejas M."/>
            <person name="Orosz E."/>
            <person name="Ouedraogo J.P."/>
            <person name="Overkamp K.M."/>
            <person name="Park H.-S."/>
            <person name="Perrone G."/>
            <person name="Piumi F."/>
            <person name="Punt P.J."/>
            <person name="Ram A.F."/>
            <person name="Ramon A."/>
            <person name="Rauscher S."/>
            <person name="Record E."/>
            <person name="Riano-Pachon D.M."/>
            <person name="Robert V."/>
            <person name="Roehrig J."/>
            <person name="Ruller R."/>
            <person name="Salamov A."/>
            <person name="Salih N.S."/>
            <person name="Samson R.A."/>
            <person name="Sandor E."/>
            <person name="Sanguinetti M."/>
            <person name="Schuetze T."/>
            <person name="Sepcic K."/>
            <person name="Shelest E."/>
            <person name="Sherlock G."/>
            <person name="Sophianopoulou V."/>
            <person name="Squina F.M."/>
            <person name="Sun H."/>
            <person name="Susca A."/>
            <person name="Todd R.B."/>
            <person name="Tsang A."/>
            <person name="Unkles S.E."/>
            <person name="van de Wiele N."/>
            <person name="van Rossen-Uffink D."/>
            <person name="Oliveira J.V."/>
            <person name="Vesth T.C."/>
            <person name="Visser J."/>
            <person name="Yu J.-H."/>
            <person name="Zhou M."/>
            <person name="Andersen M.R."/>
            <person name="Archer D.B."/>
            <person name="Baker S.E."/>
            <person name="Benoit I."/>
            <person name="Brakhage A.A."/>
            <person name="Braus G.H."/>
            <person name="Fischer R."/>
            <person name="Frisvad J.C."/>
            <person name="Goldman G.H."/>
            <person name="Houbraken J."/>
            <person name="Oakley B."/>
            <person name="Pocsi I."/>
            <person name="Scazzocchio C."/>
            <person name="Seiboth B."/>
            <person name="vanKuyk P.A."/>
            <person name="Wortman J."/>
            <person name="Dyer P.S."/>
            <person name="Grigoriev I.V."/>
        </authorList>
    </citation>
    <scope>NUCLEOTIDE SEQUENCE [LARGE SCALE GENOMIC DNA]</scope>
    <source>
        <strain evidence="7">ATCC 16872 / CBS 172.66 / WB 5094</strain>
    </source>
</reference>
<dbReference type="InterPro" id="IPR036259">
    <property type="entry name" value="MFS_trans_sf"/>
</dbReference>
<dbReference type="OMA" id="IWIELHI"/>